<dbReference type="EMBL" id="OX451738">
    <property type="protein sequence ID" value="CAI8606275.1"/>
    <property type="molecule type" value="Genomic_DNA"/>
</dbReference>
<keyword evidence="2" id="KW-1185">Reference proteome</keyword>
<organism evidence="1 2">
    <name type="scientific">Vicia faba</name>
    <name type="common">Broad bean</name>
    <name type="synonym">Faba vulgaris</name>
    <dbReference type="NCBI Taxonomy" id="3906"/>
    <lineage>
        <taxon>Eukaryota</taxon>
        <taxon>Viridiplantae</taxon>
        <taxon>Streptophyta</taxon>
        <taxon>Embryophyta</taxon>
        <taxon>Tracheophyta</taxon>
        <taxon>Spermatophyta</taxon>
        <taxon>Magnoliopsida</taxon>
        <taxon>eudicotyledons</taxon>
        <taxon>Gunneridae</taxon>
        <taxon>Pentapetalae</taxon>
        <taxon>rosids</taxon>
        <taxon>fabids</taxon>
        <taxon>Fabales</taxon>
        <taxon>Fabaceae</taxon>
        <taxon>Papilionoideae</taxon>
        <taxon>50 kb inversion clade</taxon>
        <taxon>NPAAA clade</taxon>
        <taxon>Hologalegina</taxon>
        <taxon>IRL clade</taxon>
        <taxon>Fabeae</taxon>
        <taxon>Vicia</taxon>
    </lineage>
</organism>
<protein>
    <submittedName>
        <fullName evidence="1">Uncharacterized protein</fullName>
    </submittedName>
</protein>
<dbReference type="AlphaFoldDB" id="A0AAV1A6N9"/>
<accession>A0AAV1A6N9</accession>
<evidence type="ECO:0000313" key="2">
    <source>
        <dbReference type="Proteomes" id="UP001157006"/>
    </source>
</evidence>
<dbReference type="Proteomes" id="UP001157006">
    <property type="component" value="Chromosome 3"/>
</dbReference>
<gene>
    <name evidence="1" type="ORF">VFH_III222040</name>
</gene>
<name>A0AAV1A6N9_VICFA</name>
<proteinExistence type="predicted"/>
<reference evidence="1 2" key="1">
    <citation type="submission" date="2023-01" db="EMBL/GenBank/DDBJ databases">
        <authorList>
            <person name="Kreplak J."/>
        </authorList>
    </citation>
    <scope>NUCLEOTIDE SEQUENCE [LARGE SCALE GENOMIC DNA]</scope>
</reference>
<evidence type="ECO:0000313" key="1">
    <source>
        <dbReference type="EMBL" id="CAI8606275.1"/>
    </source>
</evidence>
<sequence>MNFYKSIGVVINNGKVDGRFGGPPNFDLPTLVKTKSVNYSSGGLVNQKHYRLFGEDETGVLKSRSKIFSEVGNENNVQDILPNMLIKSQVHKESDHVHEDDVTNTTITNDDVVSNHDNTLGYVKTLRKGVMINNENILLDFITNSKRLRLISKNTQSMDDMPP</sequence>